<gene>
    <name evidence="2" type="ORF">R7226_29785</name>
</gene>
<feature type="non-terminal residue" evidence="2">
    <location>
        <position position="382"/>
    </location>
</feature>
<dbReference type="InterPro" id="IPR012914">
    <property type="entry name" value="PucR_dom"/>
</dbReference>
<dbReference type="PANTHER" id="PTHR33744">
    <property type="entry name" value="CARBOHYDRATE DIACID REGULATOR"/>
    <property type="match status" value="1"/>
</dbReference>
<sequence>MTVDLPPRITVAQALALPPVQRGLPLVVAGERNLDRPIRWVHAGEVSYIASVLLGGELLLTTGMGIGRRAADQRRFVQELDEAGAAALFVELGGALDDLPPALVREAERRGLPLVAFRRDVRFIPVTEAIHTELVNGRYAVLQRCDEIHGQLTQVVLDGGGIPEVLRVLAETFATPVVLEAASGRVLAHAVPGGDEQGDEALDAWATSRGRGAWQAGLSAPVPLGHGAPGRLVVLPVSAPLDELARLVLDRAAGLVALSLLRSRQEEELVARERGSFLLALTSGRLSATAARRQAQLIGFAPASGQLLPLAAETQAEVEPAEWSLVLRDAQVELEGRGTPALVGQRERAGTLLALVALHGGGERERTAELAAAALRTAVARR</sequence>
<dbReference type="RefSeq" id="WP_318601118.1">
    <property type="nucleotide sequence ID" value="NZ_JAWSTH010000155.1"/>
</dbReference>
<dbReference type="Pfam" id="PF07905">
    <property type="entry name" value="PucR"/>
    <property type="match status" value="1"/>
</dbReference>
<dbReference type="PANTHER" id="PTHR33744:SF1">
    <property type="entry name" value="DNA-BINDING TRANSCRIPTIONAL ACTIVATOR ADER"/>
    <property type="match status" value="1"/>
</dbReference>
<organism evidence="2 3">
    <name type="scientific">Conexibacter stalactiti</name>
    <dbReference type="NCBI Taxonomy" id="1940611"/>
    <lineage>
        <taxon>Bacteria</taxon>
        <taxon>Bacillati</taxon>
        <taxon>Actinomycetota</taxon>
        <taxon>Thermoleophilia</taxon>
        <taxon>Solirubrobacterales</taxon>
        <taxon>Conexibacteraceae</taxon>
        <taxon>Conexibacter</taxon>
    </lineage>
</organism>
<dbReference type="EMBL" id="JAWSTH010000155">
    <property type="protein sequence ID" value="MDW5598589.1"/>
    <property type="molecule type" value="Genomic_DNA"/>
</dbReference>
<evidence type="ECO:0000313" key="2">
    <source>
        <dbReference type="EMBL" id="MDW5598589.1"/>
    </source>
</evidence>
<evidence type="ECO:0000259" key="1">
    <source>
        <dbReference type="Pfam" id="PF07905"/>
    </source>
</evidence>
<evidence type="ECO:0000313" key="3">
    <source>
        <dbReference type="Proteomes" id="UP001284601"/>
    </source>
</evidence>
<reference evidence="3" key="1">
    <citation type="submission" date="2023-07" db="EMBL/GenBank/DDBJ databases">
        <title>Conexibacter stalactiti sp. nov., isolated from stalactites in a lava cave and emended description of the genus Conexibacter.</title>
        <authorList>
            <person name="Lee S.D."/>
        </authorList>
    </citation>
    <scope>NUCLEOTIDE SEQUENCE [LARGE SCALE GENOMIC DNA]</scope>
    <source>
        <strain evidence="3">KCTC 39840</strain>
    </source>
</reference>
<proteinExistence type="predicted"/>
<feature type="domain" description="Purine catabolism PurC-like" evidence="1">
    <location>
        <begin position="14"/>
        <end position="134"/>
    </location>
</feature>
<protein>
    <submittedName>
        <fullName evidence="2">PucR family transcriptional regulator ligand-binding domain-containing protein</fullName>
    </submittedName>
</protein>
<dbReference type="InterPro" id="IPR051448">
    <property type="entry name" value="CdaR-like_regulators"/>
</dbReference>
<dbReference type="Proteomes" id="UP001284601">
    <property type="component" value="Unassembled WGS sequence"/>
</dbReference>
<name>A0ABU4I089_9ACTN</name>
<comment type="caution">
    <text evidence="2">The sequence shown here is derived from an EMBL/GenBank/DDBJ whole genome shotgun (WGS) entry which is preliminary data.</text>
</comment>
<keyword evidence="3" id="KW-1185">Reference proteome</keyword>
<accession>A0ABU4I089</accession>